<comment type="caution">
    <text evidence="2">The sequence shown here is derived from an EMBL/GenBank/DDBJ whole genome shotgun (WGS) entry which is preliminary data.</text>
</comment>
<dbReference type="Proteomes" id="UP000027238">
    <property type="component" value="Unassembled WGS sequence"/>
</dbReference>
<evidence type="ECO:0000313" key="2">
    <source>
        <dbReference type="EMBL" id="KDN61699.1"/>
    </source>
</evidence>
<dbReference type="OrthoDB" id="3660698at2759"/>
<evidence type="ECO:0000256" key="1">
    <source>
        <dbReference type="SAM" id="SignalP"/>
    </source>
</evidence>
<organism evidence="2 3">
    <name type="scientific">Colletotrichum sublineola</name>
    <name type="common">Sorghum anthracnose fungus</name>
    <dbReference type="NCBI Taxonomy" id="1173701"/>
    <lineage>
        <taxon>Eukaryota</taxon>
        <taxon>Fungi</taxon>
        <taxon>Dikarya</taxon>
        <taxon>Ascomycota</taxon>
        <taxon>Pezizomycotina</taxon>
        <taxon>Sordariomycetes</taxon>
        <taxon>Hypocreomycetidae</taxon>
        <taxon>Glomerellales</taxon>
        <taxon>Glomerellaceae</taxon>
        <taxon>Colletotrichum</taxon>
        <taxon>Colletotrichum graminicola species complex</taxon>
    </lineage>
</organism>
<feature type="signal peptide" evidence="1">
    <location>
        <begin position="1"/>
        <end position="22"/>
    </location>
</feature>
<sequence length="115" mass="12276">MKTSIIQTLIVALAAGVQVTEACAWYLQCRCTMADGSINNTITEAACTYELENTRGAQGDGSTALQPSTDSNGTTWCNNGYNGKEAFFPNNCSFRDSCTASGATGSDSWCQEKYD</sequence>
<dbReference type="OMA" id="ATGSDSW"/>
<dbReference type="eggNOG" id="ENOG502RNUD">
    <property type="taxonomic scope" value="Eukaryota"/>
</dbReference>
<keyword evidence="3" id="KW-1185">Reference proteome</keyword>
<dbReference type="EMBL" id="JMSE01001392">
    <property type="protein sequence ID" value="KDN61699.1"/>
    <property type="molecule type" value="Genomic_DNA"/>
</dbReference>
<reference evidence="3" key="1">
    <citation type="journal article" date="2014" name="Genome Announc.">
        <title>Draft genome sequence of Colletotrichum sublineola, a destructive pathogen of cultivated sorghum.</title>
        <authorList>
            <person name="Baroncelli R."/>
            <person name="Sanz-Martin J.M."/>
            <person name="Rech G.E."/>
            <person name="Sukno S.A."/>
            <person name="Thon M.R."/>
        </authorList>
    </citation>
    <scope>NUCLEOTIDE SEQUENCE [LARGE SCALE GENOMIC DNA]</scope>
    <source>
        <strain evidence="3">TX430BB</strain>
    </source>
</reference>
<protein>
    <submittedName>
        <fullName evidence="2">Uncharacterized protein</fullName>
    </submittedName>
</protein>
<evidence type="ECO:0000313" key="3">
    <source>
        <dbReference type="Proteomes" id="UP000027238"/>
    </source>
</evidence>
<dbReference type="AlphaFoldDB" id="A0A066X221"/>
<gene>
    <name evidence="2" type="ORF">CSUB01_11637</name>
</gene>
<accession>A0A066X221</accession>
<proteinExistence type="predicted"/>
<feature type="chain" id="PRO_5001629684" evidence="1">
    <location>
        <begin position="23"/>
        <end position="115"/>
    </location>
</feature>
<dbReference type="HOGENOM" id="CLU_152062_0_0_1"/>
<keyword evidence="1" id="KW-0732">Signal</keyword>
<name>A0A066X221_COLSU</name>